<accession>A0A5B0RT92</accession>
<dbReference type="AlphaFoldDB" id="A0A5B0RT92"/>
<dbReference type="EMBL" id="VDEP01000139">
    <property type="protein sequence ID" value="KAA1128797.1"/>
    <property type="molecule type" value="Genomic_DNA"/>
</dbReference>
<protein>
    <submittedName>
        <fullName evidence="1">Uncharacterized protein</fullName>
    </submittedName>
</protein>
<proteinExistence type="predicted"/>
<evidence type="ECO:0000313" key="1">
    <source>
        <dbReference type="EMBL" id="KAA1128797.1"/>
    </source>
</evidence>
<dbReference type="Proteomes" id="UP000325313">
    <property type="component" value="Unassembled WGS sequence"/>
</dbReference>
<evidence type="ECO:0000313" key="2">
    <source>
        <dbReference type="Proteomes" id="UP000325313"/>
    </source>
</evidence>
<comment type="caution">
    <text evidence="1">The sequence shown here is derived from an EMBL/GenBank/DDBJ whole genome shotgun (WGS) entry which is preliminary data.</text>
</comment>
<reference evidence="1 2" key="1">
    <citation type="submission" date="2019-05" db="EMBL/GenBank/DDBJ databases">
        <title>Emergence of the Ug99 lineage of the wheat stem rust pathogen through somatic hybridization.</title>
        <authorList>
            <person name="Li F."/>
            <person name="Upadhyaya N.M."/>
            <person name="Sperschneider J."/>
            <person name="Matny O."/>
            <person name="Nguyen-Phuc H."/>
            <person name="Mago R."/>
            <person name="Raley C."/>
            <person name="Miller M.E."/>
            <person name="Silverstein K.A.T."/>
            <person name="Henningsen E."/>
            <person name="Hirsch C.D."/>
            <person name="Visser B."/>
            <person name="Pretorius Z.A."/>
            <person name="Steffenson B.J."/>
            <person name="Schwessinger B."/>
            <person name="Dodds P.N."/>
            <person name="Figueroa M."/>
        </authorList>
    </citation>
    <scope>NUCLEOTIDE SEQUENCE [LARGE SCALE GENOMIC DNA]</scope>
    <source>
        <strain evidence="1 2">Ug99</strain>
    </source>
</reference>
<sequence>MPPLLSNCFASYSHHCFFALTLPPLSIHPTPHPLFNLRSTHSYPATSFIELPSIVRLSDWPPFVICSRLCR</sequence>
<name>A0A5B0RT92_PUCGR</name>
<organism evidence="1 2">
    <name type="scientific">Puccinia graminis f. sp. tritici</name>
    <dbReference type="NCBI Taxonomy" id="56615"/>
    <lineage>
        <taxon>Eukaryota</taxon>
        <taxon>Fungi</taxon>
        <taxon>Dikarya</taxon>
        <taxon>Basidiomycota</taxon>
        <taxon>Pucciniomycotina</taxon>
        <taxon>Pucciniomycetes</taxon>
        <taxon>Pucciniales</taxon>
        <taxon>Pucciniaceae</taxon>
        <taxon>Puccinia</taxon>
    </lineage>
</organism>
<gene>
    <name evidence="1" type="ORF">PGTUg99_020542</name>
</gene>